<feature type="compositionally biased region" description="Low complexity" evidence="6">
    <location>
        <begin position="319"/>
        <end position="349"/>
    </location>
</feature>
<evidence type="ECO:0000313" key="8">
    <source>
        <dbReference type="EMBL" id="PON53756.1"/>
    </source>
</evidence>
<feature type="region of interest" description="Disordered" evidence="6">
    <location>
        <begin position="226"/>
        <end position="368"/>
    </location>
</feature>
<feature type="compositionally biased region" description="Polar residues" evidence="6">
    <location>
        <begin position="459"/>
        <end position="476"/>
    </location>
</feature>
<reference evidence="9" key="1">
    <citation type="submission" date="2016-06" db="EMBL/GenBank/DDBJ databases">
        <title>Parallel loss of symbiosis genes in relatives of nitrogen-fixing non-legume Parasponia.</title>
        <authorList>
            <person name="Van Velzen R."/>
            <person name="Holmer R."/>
            <person name="Bu F."/>
            <person name="Rutten L."/>
            <person name="Van Zeijl A."/>
            <person name="Liu W."/>
            <person name="Santuari L."/>
            <person name="Cao Q."/>
            <person name="Sharma T."/>
            <person name="Shen D."/>
            <person name="Roswanjaya Y."/>
            <person name="Wardhani T."/>
            <person name="Kalhor M.S."/>
            <person name="Jansen J."/>
            <person name="Van den Hoogen J."/>
            <person name="Gungor B."/>
            <person name="Hartog M."/>
            <person name="Hontelez J."/>
            <person name="Verver J."/>
            <person name="Yang W.-C."/>
            <person name="Schijlen E."/>
            <person name="Repin R."/>
            <person name="Schilthuizen M."/>
            <person name="Schranz E."/>
            <person name="Heidstra R."/>
            <person name="Miyata K."/>
            <person name="Fedorova E."/>
            <person name="Kohlen W."/>
            <person name="Bisseling T."/>
            <person name="Smit S."/>
            <person name="Geurts R."/>
        </authorList>
    </citation>
    <scope>NUCLEOTIDE SEQUENCE [LARGE SCALE GENOMIC DNA]</scope>
    <source>
        <strain evidence="9">cv. RG33-2</strain>
    </source>
</reference>
<feature type="region of interest" description="Disordered" evidence="6">
    <location>
        <begin position="424"/>
        <end position="482"/>
    </location>
</feature>
<comment type="subcellular location">
    <subcellularLocation>
        <location evidence="1">Cytoplasm</location>
        <location evidence="1">Cytoskeleton</location>
    </subcellularLocation>
</comment>
<feature type="compositionally biased region" description="Polar residues" evidence="6">
    <location>
        <begin position="431"/>
        <end position="451"/>
    </location>
</feature>
<feature type="compositionally biased region" description="Basic and acidic residues" evidence="6">
    <location>
        <begin position="74"/>
        <end position="91"/>
    </location>
</feature>
<keyword evidence="5" id="KW-0206">Cytoskeleton</keyword>
<evidence type="ECO:0000256" key="6">
    <source>
        <dbReference type="SAM" id="MobiDB-lite"/>
    </source>
</evidence>
<feature type="compositionally biased region" description="Basic and acidic residues" evidence="6">
    <location>
        <begin position="495"/>
        <end position="523"/>
    </location>
</feature>
<gene>
    <name evidence="8" type="ORF">TorRG33x02_304420</name>
</gene>
<evidence type="ECO:0000256" key="1">
    <source>
        <dbReference type="ARBA" id="ARBA00004245"/>
    </source>
</evidence>
<evidence type="ECO:0000256" key="3">
    <source>
        <dbReference type="ARBA" id="ARBA00022490"/>
    </source>
</evidence>
<dbReference type="PANTHER" id="PTHR47286:SF2">
    <property type="entry name" value="F3I6.9 PROTEIN"/>
    <property type="match status" value="1"/>
</dbReference>
<dbReference type="PANTHER" id="PTHR47286">
    <property type="entry name" value="F3I6.9 PROTEIN"/>
    <property type="match status" value="1"/>
</dbReference>
<evidence type="ECO:0000256" key="2">
    <source>
        <dbReference type="ARBA" id="ARBA00005885"/>
    </source>
</evidence>
<feature type="region of interest" description="Disordered" evidence="6">
    <location>
        <begin position="74"/>
        <end position="109"/>
    </location>
</feature>
<organism evidence="8 9">
    <name type="scientific">Trema orientale</name>
    <name type="common">Charcoal tree</name>
    <name type="synonym">Celtis orientalis</name>
    <dbReference type="NCBI Taxonomy" id="63057"/>
    <lineage>
        <taxon>Eukaryota</taxon>
        <taxon>Viridiplantae</taxon>
        <taxon>Streptophyta</taxon>
        <taxon>Embryophyta</taxon>
        <taxon>Tracheophyta</taxon>
        <taxon>Spermatophyta</taxon>
        <taxon>Magnoliopsida</taxon>
        <taxon>eudicotyledons</taxon>
        <taxon>Gunneridae</taxon>
        <taxon>Pentapetalae</taxon>
        <taxon>rosids</taxon>
        <taxon>fabids</taxon>
        <taxon>Rosales</taxon>
        <taxon>Cannabaceae</taxon>
        <taxon>Trema</taxon>
    </lineage>
</organism>
<evidence type="ECO:0000256" key="4">
    <source>
        <dbReference type="ARBA" id="ARBA00022701"/>
    </source>
</evidence>
<comment type="caution">
    <text evidence="8">The sequence shown here is derived from an EMBL/GenBank/DDBJ whole genome shotgun (WGS) entry which is preliminary data.</text>
</comment>
<dbReference type="InParanoid" id="A0A2P5BYC0"/>
<evidence type="ECO:0000256" key="5">
    <source>
        <dbReference type="ARBA" id="ARBA00023212"/>
    </source>
</evidence>
<keyword evidence="4" id="KW-0493">Microtubule</keyword>
<feature type="region of interest" description="Disordered" evidence="6">
    <location>
        <begin position="187"/>
        <end position="212"/>
    </location>
</feature>
<dbReference type="OrthoDB" id="621651at2759"/>
<feature type="domain" description="TPX2 C-terminal" evidence="7">
    <location>
        <begin position="477"/>
        <end position="547"/>
    </location>
</feature>
<feature type="compositionally biased region" description="Basic and acidic residues" evidence="6">
    <location>
        <begin position="540"/>
        <end position="559"/>
    </location>
</feature>
<dbReference type="InterPro" id="IPR027329">
    <property type="entry name" value="TPX2_C"/>
</dbReference>
<proteinExistence type="inferred from homology"/>
<dbReference type="Proteomes" id="UP000237000">
    <property type="component" value="Unassembled WGS sequence"/>
</dbReference>
<dbReference type="GO" id="GO:0005874">
    <property type="term" value="C:microtubule"/>
    <property type="evidence" value="ECO:0007669"/>
    <property type="project" value="UniProtKB-KW"/>
</dbReference>
<accession>A0A2P5BYC0</accession>
<dbReference type="EMBL" id="JXTC01000440">
    <property type="protein sequence ID" value="PON53756.1"/>
    <property type="molecule type" value="Genomic_DNA"/>
</dbReference>
<dbReference type="AlphaFoldDB" id="A0A2P5BYC0"/>
<name>A0A2P5BYC0_TREOI</name>
<sequence length="559" mass="63137">MGETTASHPVLEVSVSFGRFENDSLSWEKWSAFSPNKYLEEVEKCATPGSVAQKKAYFEAHYKKIAARKAELLEQEKQAQNDSMRSEDPNGRDLISNTFTHDAEFDESEDPIPAEEFKQEASLTDEIIHTNGVDLKEKVEVVTSQECENSVVEKEEELDSKGDEAGLVKDVEAISVDSQVKMEARETLGRELGHDSKIKQEKVKYNNHNEYDSKIKEEKVKLDNWNEYDSKNKQEKVKLDNRNEYDSKNKQEKVKLDNRNKYDSKNKEEKVKLDNQNESQKVTAVDKDRNIARVKKKPVSPITKTPKSSIPRVSKPILSSSTPRVSKPISSSSRISASQSSAKKATTPSLQRNENPSAGETKKVVSKSLHLSLSMGPTNTSTNSDSPTVTTIRKSLIMEKMGDKDIVKRAFKAFQNNFNQVKSYGEDGSPLQEQVQASTKRTEPKVSTSTTLRKENAGSLKTDSVNKQSAKTTPSSFGLKIDERAEKRKEFLKKLEEKSNATEAEKTHLQSRSKEQKEAEIKKLRQSLNFKATPMPAFYREQKMSKSTSDKMSSKNEIR</sequence>
<dbReference type="STRING" id="63057.A0A2P5BYC0"/>
<keyword evidence="3" id="KW-0963">Cytoplasm</keyword>
<feature type="compositionally biased region" description="Basic and acidic residues" evidence="6">
    <location>
        <begin position="226"/>
        <end position="275"/>
    </location>
</feature>
<dbReference type="FunCoup" id="A0A2P5BYC0">
    <property type="interactions" value="1087"/>
</dbReference>
<evidence type="ECO:0000259" key="7">
    <source>
        <dbReference type="Pfam" id="PF06886"/>
    </source>
</evidence>
<dbReference type="Pfam" id="PF06886">
    <property type="entry name" value="TPX2"/>
    <property type="match status" value="1"/>
</dbReference>
<evidence type="ECO:0000313" key="9">
    <source>
        <dbReference type="Proteomes" id="UP000237000"/>
    </source>
</evidence>
<keyword evidence="9" id="KW-1185">Reference proteome</keyword>
<protein>
    <submittedName>
        <fullName evidence="8">TPX2, C-terminal</fullName>
    </submittedName>
</protein>
<feature type="region of interest" description="Disordered" evidence="6">
    <location>
        <begin position="495"/>
        <end position="559"/>
    </location>
</feature>
<comment type="similarity">
    <text evidence="2">Belongs to the TPX2 family.</text>
</comment>